<evidence type="ECO:0000256" key="3">
    <source>
        <dbReference type="ARBA" id="ARBA00022989"/>
    </source>
</evidence>
<feature type="transmembrane region" description="Helical" evidence="6">
    <location>
        <begin position="353"/>
        <end position="371"/>
    </location>
</feature>
<dbReference type="InterPro" id="IPR036259">
    <property type="entry name" value="MFS_trans_sf"/>
</dbReference>
<feature type="domain" description="Major facilitator superfamily (MFS) profile" evidence="7">
    <location>
        <begin position="76"/>
        <end position="581"/>
    </location>
</feature>
<evidence type="ECO:0000256" key="2">
    <source>
        <dbReference type="ARBA" id="ARBA00022692"/>
    </source>
</evidence>
<sequence length="594" mass="64786">MAESSDKGLAGGNSDVGQAIEIPPVDSQHNDGDKSFKAAVAVDGTGLDEVNANAQLGVQEMEATTLTWTKPSLACLFIGIWFIFLVNGFRLSILSSLTPYITSEWAAHSLLAVIRVVSSSMAGAVYIPMAKLMDVWGRAEGFLLMVGFSELGLILTASSTNLATYCAAQVFYTVGYSGLIYAVEILAIDASDLRNRALAFAFTSSPYMITAFAGPAAAESFLEKVSWQWGFGAFCIIMPFFTLPVYVLLKYNLHKAKKMGLLKTRVRSGRTLAENIVHWFHEFDVVGVFLFAAGLVIFLLPFTIAASAPKGWSTPYIIVMNVLGLILIAAFATWEIWLAPVPFLAARHLQNRTLLAVCLINTTYQMAYYCWNSYFTSFLQVVNGVTVAQAGYINNTFQVVSGVGLFIVGYFIRRTGKFRWTFYPAIPLYIFAQGLMIYFRRPGFSIGYLIMCEIFISMGGAVFILVCQIGCLAAVEHQYVASTISMVFVFGTVGGAIGSTISGAIWTNTFLPALARSLPDANKAVAVTIYSSLVTQLSYPEGSVVRAAIQEAYGYAQTRMLAAGTGTMAMCFIWVLLVENLDVKDRRQTKGNVL</sequence>
<dbReference type="Gene3D" id="1.20.1250.20">
    <property type="entry name" value="MFS general substrate transporter like domains"/>
    <property type="match status" value="2"/>
</dbReference>
<dbReference type="EMBL" id="JAWRVE010000036">
    <property type="protein sequence ID" value="KAL1870707.1"/>
    <property type="molecule type" value="Genomic_DNA"/>
</dbReference>
<evidence type="ECO:0000256" key="1">
    <source>
        <dbReference type="ARBA" id="ARBA00004141"/>
    </source>
</evidence>
<feature type="transmembrane region" description="Helical" evidence="6">
    <location>
        <begin position="316"/>
        <end position="341"/>
    </location>
</feature>
<feature type="transmembrane region" description="Helical" evidence="6">
    <location>
        <begin position="170"/>
        <end position="190"/>
    </location>
</feature>
<comment type="caution">
    <text evidence="8">The sequence shown here is derived from an EMBL/GenBank/DDBJ whole genome shotgun (WGS) entry which is preliminary data.</text>
</comment>
<keyword evidence="3 6" id="KW-1133">Transmembrane helix</keyword>
<feature type="transmembrane region" description="Helical" evidence="6">
    <location>
        <begin position="487"/>
        <end position="506"/>
    </location>
</feature>
<evidence type="ECO:0000259" key="7">
    <source>
        <dbReference type="PROSITE" id="PS50850"/>
    </source>
</evidence>
<proteinExistence type="predicted"/>
<feature type="transmembrane region" description="Helical" evidence="6">
    <location>
        <begin position="445"/>
        <end position="475"/>
    </location>
</feature>
<evidence type="ECO:0000256" key="4">
    <source>
        <dbReference type="ARBA" id="ARBA00023136"/>
    </source>
</evidence>
<dbReference type="PANTHER" id="PTHR23501">
    <property type="entry name" value="MAJOR FACILITATOR SUPERFAMILY"/>
    <property type="match status" value="1"/>
</dbReference>
<name>A0ABR3X468_9PEZI</name>
<organism evidence="8 9">
    <name type="scientific">Diaporthe australafricana</name>
    <dbReference type="NCBI Taxonomy" id="127596"/>
    <lineage>
        <taxon>Eukaryota</taxon>
        <taxon>Fungi</taxon>
        <taxon>Dikarya</taxon>
        <taxon>Ascomycota</taxon>
        <taxon>Pezizomycotina</taxon>
        <taxon>Sordariomycetes</taxon>
        <taxon>Sordariomycetidae</taxon>
        <taxon>Diaporthales</taxon>
        <taxon>Diaporthaceae</taxon>
        <taxon>Diaporthe</taxon>
    </lineage>
</organism>
<evidence type="ECO:0000313" key="9">
    <source>
        <dbReference type="Proteomes" id="UP001583177"/>
    </source>
</evidence>
<dbReference type="PANTHER" id="PTHR23501:SF50">
    <property type="entry name" value="MFS SIDEROCHROME IRON TRANSPORTER MIRB (AFU_ORTHOLOGUE AFUA_3G03640)-RELATED"/>
    <property type="match status" value="1"/>
</dbReference>
<evidence type="ECO:0000256" key="6">
    <source>
        <dbReference type="SAM" id="Phobius"/>
    </source>
</evidence>
<dbReference type="InterPro" id="IPR020846">
    <property type="entry name" value="MFS_dom"/>
</dbReference>
<feature type="transmembrane region" description="Helical" evidence="6">
    <location>
        <begin position="139"/>
        <end position="158"/>
    </location>
</feature>
<feature type="transmembrane region" description="Helical" evidence="6">
    <location>
        <begin position="560"/>
        <end position="578"/>
    </location>
</feature>
<evidence type="ECO:0000256" key="5">
    <source>
        <dbReference type="SAM" id="MobiDB-lite"/>
    </source>
</evidence>
<accession>A0ABR3X468</accession>
<keyword evidence="2 6" id="KW-0812">Transmembrane</keyword>
<dbReference type="InterPro" id="IPR011701">
    <property type="entry name" value="MFS"/>
</dbReference>
<dbReference type="Proteomes" id="UP001583177">
    <property type="component" value="Unassembled WGS sequence"/>
</dbReference>
<dbReference type="SUPFAM" id="SSF103473">
    <property type="entry name" value="MFS general substrate transporter"/>
    <property type="match status" value="1"/>
</dbReference>
<dbReference type="PROSITE" id="PS50850">
    <property type="entry name" value="MFS"/>
    <property type="match status" value="1"/>
</dbReference>
<feature type="transmembrane region" description="Helical" evidence="6">
    <location>
        <begin position="285"/>
        <end position="304"/>
    </location>
</feature>
<feature type="transmembrane region" description="Helical" evidence="6">
    <location>
        <begin position="73"/>
        <end position="93"/>
    </location>
</feature>
<feature type="transmembrane region" description="Helical" evidence="6">
    <location>
        <begin position="105"/>
        <end position="127"/>
    </location>
</feature>
<dbReference type="Pfam" id="PF07690">
    <property type="entry name" value="MFS_1"/>
    <property type="match status" value="1"/>
</dbReference>
<feature type="transmembrane region" description="Helical" evidence="6">
    <location>
        <begin position="197"/>
        <end position="217"/>
    </location>
</feature>
<feature type="transmembrane region" description="Helical" evidence="6">
    <location>
        <begin position="229"/>
        <end position="249"/>
    </location>
</feature>
<reference evidence="8 9" key="1">
    <citation type="journal article" date="2024" name="IMA Fungus">
        <title>IMA Genome - F19 : A genome assembly and annotation guide to empower mycologists, including annotated draft genome sequences of Ceratocystis pirilliformis, Diaporthe australafricana, Fusarium ophioides, Paecilomyces lecythidis, and Sporothrix stenoceras.</title>
        <authorList>
            <person name="Aylward J."/>
            <person name="Wilson A.M."/>
            <person name="Visagie C.M."/>
            <person name="Spraker J."/>
            <person name="Barnes I."/>
            <person name="Buitendag C."/>
            <person name="Ceriani C."/>
            <person name="Del Mar Angel L."/>
            <person name="du Plessis D."/>
            <person name="Fuchs T."/>
            <person name="Gasser K."/>
            <person name="Kramer D."/>
            <person name="Li W."/>
            <person name="Munsamy K."/>
            <person name="Piso A."/>
            <person name="Price J.L."/>
            <person name="Sonnekus B."/>
            <person name="Thomas C."/>
            <person name="van der Nest A."/>
            <person name="van Dijk A."/>
            <person name="van Heerden A."/>
            <person name="van Vuuren N."/>
            <person name="Yilmaz N."/>
            <person name="Duong T.A."/>
            <person name="van der Merwe N.A."/>
            <person name="Wingfield M.J."/>
            <person name="Wingfield B.D."/>
        </authorList>
    </citation>
    <scope>NUCLEOTIDE SEQUENCE [LARGE SCALE GENOMIC DNA]</scope>
    <source>
        <strain evidence="8 9">CMW 18300</strain>
    </source>
</reference>
<evidence type="ECO:0000313" key="8">
    <source>
        <dbReference type="EMBL" id="KAL1870707.1"/>
    </source>
</evidence>
<feature type="region of interest" description="Disordered" evidence="5">
    <location>
        <begin position="1"/>
        <end position="31"/>
    </location>
</feature>
<protein>
    <recommendedName>
        <fullName evidence="7">Major facilitator superfamily (MFS) profile domain-containing protein</fullName>
    </recommendedName>
</protein>
<feature type="transmembrane region" description="Helical" evidence="6">
    <location>
        <begin position="420"/>
        <end position="439"/>
    </location>
</feature>
<keyword evidence="4 6" id="KW-0472">Membrane</keyword>
<keyword evidence="9" id="KW-1185">Reference proteome</keyword>
<feature type="transmembrane region" description="Helical" evidence="6">
    <location>
        <begin position="391"/>
        <end position="413"/>
    </location>
</feature>
<gene>
    <name evidence="8" type="ORF">Daus18300_005027</name>
</gene>
<comment type="subcellular location">
    <subcellularLocation>
        <location evidence="1">Membrane</location>
        <topology evidence="1">Multi-pass membrane protein</topology>
    </subcellularLocation>
</comment>